<sequence>MTTNGGDVKPTAVPSVQFAFSAPNANRRNSAPIIIKPPTDFSTKEKHLNFLSLSSNFPEDLSPEDNNAADGGFEPKKIVRSPSSSIRSNSSSQPGANNKSPIKSPTYQRGTPAGGYGSVKSPKSPNASNYFKFPPKKTITEKIDEYAVYENFSGYQPVSPTNVNYVPTSPQRKSRTSSRQSSSTTSVSGPRGSLSSTASIPRSEMSSVAESSIDSTSTSSQSRCRRSTSDLTDLAGENVSLSRPSSPRGRTGSIKGT</sequence>
<dbReference type="Proteomes" id="UP001372834">
    <property type="component" value="Unassembled WGS sequence"/>
</dbReference>
<dbReference type="Proteomes" id="UP001359485">
    <property type="component" value="Unassembled WGS sequence"/>
</dbReference>
<feature type="compositionally biased region" description="Low complexity" evidence="1">
    <location>
        <begin position="240"/>
        <end position="257"/>
    </location>
</feature>
<name>A0AAN8S6F8_POLSC</name>
<evidence type="ECO:0000313" key="3">
    <source>
        <dbReference type="EMBL" id="KAK6632909.1"/>
    </source>
</evidence>
<comment type="caution">
    <text evidence="3">The sequence shown here is derived from an EMBL/GenBank/DDBJ whole genome shotgun (WGS) entry which is preliminary data.</text>
</comment>
<evidence type="ECO:0000313" key="4">
    <source>
        <dbReference type="Proteomes" id="UP001359485"/>
    </source>
</evidence>
<feature type="region of interest" description="Disordered" evidence="1">
    <location>
        <begin position="153"/>
        <end position="257"/>
    </location>
</feature>
<keyword evidence="4" id="KW-1185">Reference proteome</keyword>
<proteinExistence type="predicted"/>
<protein>
    <submittedName>
        <fullName evidence="3">Uncharacterized protein</fullName>
    </submittedName>
</protein>
<feature type="compositionally biased region" description="Low complexity" evidence="1">
    <location>
        <begin position="206"/>
        <end position="222"/>
    </location>
</feature>
<evidence type="ECO:0000313" key="2">
    <source>
        <dbReference type="EMBL" id="KAK6622312.1"/>
    </source>
</evidence>
<accession>A0AAN8S6F8</accession>
<feature type="compositionally biased region" description="Low complexity" evidence="1">
    <location>
        <begin position="177"/>
        <end position="193"/>
    </location>
</feature>
<feature type="compositionally biased region" description="Low complexity" evidence="1">
    <location>
        <begin position="81"/>
        <end position="92"/>
    </location>
</feature>
<dbReference type="AlphaFoldDB" id="A0AAN8S6F8"/>
<reference evidence="3 5" key="1">
    <citation type="submission" date="2023-10" db="EMBL/GenBank/DDBJ databases">
        <title>Genomes of two closely related lineages of the louse Polyplax serrata with different host specificities.</title>
        <authorList>
            <person name="Martinu J."/>
            <person name="Tarabai H."/>
            <person name="Stefka J."/>
            <person name="Hypsa V."/>
        </authorList>
    </citation>
    <scope>NUCLEOTIDE SEQUENCE [LARGE SCALE GENOMIC DNA]</scope>
    <source>
        <strain evidence="2">98ZLc_SE</strain>
        <strain evidence="3">HR10_N</strain>
    </source>
</reference>
<gene>
    <name evidence="3" type="ORF">RUM43_012652</name>
    <name evidence="2" type="ORF">RUM44_002123</name>
</gene>
<dbReference type="EMBL" id="JAWJWE010000006">
    <property type="protein sequence ID" value="KAK6632909.1"/>
    <property type="molecule type" value="Genomic_DNA"/>
</dbReference>
<feature type="compositionally biased region" description="Polar residues" evidence="1">
    <location>
        <begin position="93"/>
        <end position="109"/>
    </location>
</feature>
<feature type="region of interest" description="Disordered" evidence="1">
    <location>
        <begin position="20"/>
        <end position="39"/>
    </location>
</feature>
<dbReference type="EMBL" id="JAWJWF010000047">
    <property type="protein sequence ID" value="KAK6622312.1"/>
    <property type="molecule type" value="Genomic_DNA"/>
</dbReference>
<feature type="compositionally biased region" description="Polar residues" evidence="1">
    <location>
        <begin position="153"/>
        <end position="167"/>
    </location>
</feature>
<evidence type="ECO:0000313" key="5">
    <source>
        <dbReference type="Proteomes" id="UP001372834"/>
    </source>
</evidence>
<feature type="region of interest" description="Disordered" evidence="1">
    <location>
        <begin position="54"/>
        <end position="135"/>
    </location>
</feature>
<organism evidence="3 5">
    <name type="scientific">Polyplax serrata</name>
    <name type="common">Common mouse louse</name>
    <dbReference type="NCBI Taxonomy" id="468196"/>
    <lineage>
        <taxon>Eukaryota</taxon>
        <taxon>Metazoa</taxon>
        <taxon>Ecdysozoa</taxon>
        <taxon>Arthropoda</taxon>
        <taxon>Hexapoda</taxon>
        <taxon>Insecta</taxon>
        <taxon>Pterygota</taxon>
        <taxon>Neoptera</taxon>
        <taxon>Paraneoptera</taxon>
        <taxon>Psocodea</taxon>
        <taxon>Troctomorpha</taxon>
        <taxon>Phthiraptera</taxon>
        <taxon>Anoplura</taxon>
        <taxon>Polyplacidae</taxon>
        <taxon>Polyplax</taxon>
    </lineage>
</organism>
<evidence type="ECO:0000256" key="1">
    <source>
        <dbReference type="SAM" id="MobiDB-lite"/>
    </source>
</evidence>